<dbReference type="Pfam" id="PF14322">
    <property type="entry name" value="SusD-like_3"/>
    <property type="match status" value="1"/>
</dbReference>
<evidence type="ECO:0000256" key="2">
    <source>
        <dbReference type="ARBA" id="ARBA00006275"/>
    </source>
</evidence>
<dbReference type="CDD" id="cd08977">
    <property type="entry name" value="SusD"/>
    <property type="match status" value="1"/>
</dbReference>
<feature type="domain" description="SusD-like N-terminal" evidence="7">
    <location>
        <begin position="22"/>
        <end position="221"/>
    </location>
</feature>
<dbReference type="PROSITE" id="PS51257">
    <property type="entry name" value="PROKAR_LIPOPROTEIN"/>
    <property type="match status" value="1"/>
</dbReference>
<dbReference type="Proteomes" id="UP000261245">
    <property type="component" value="Unassembled WGS sequence"/>
</dbReference>
<comment type="subcellular location">
    <subcellularLocation>
        <location evidence="1">Cell outer membrane</location>
    </subcellularLocation>
</comment>
<dbReference type="SUPFAM" id="SSF48452">
    <property type="entry name" value="TPR-like"/>
    <property type="match status" value="1"/>
</dbReference>
<protein>
    <submittedName>
        <fullName evidence="9">RagB/SusD family nutrient uptake outer membrane protein</fullName>
    </submittedName>
</protein>
<dbReference type="EMBL" id="QSUC01000007">
    <property type="protein sequence ID" value="RGN11240.1"/>
    <property type="molecule type" value="Genomic_DNA"/>
</dbReference>
<sequence>MKTRIFAILGIVGAISFSSCNLDQYPYSEVASDEYVTDDNSVNDLVMGCYNGLHDVMYYEWAMTELRSDNARMYNNNSSSNTTKLIEQLDQSVINTEHEWVESYWKACYALITRTNNVLASVQVVKTEANKKMYEGEARFLRALEYFNLVRLWGPVFIVTSKTPSDVARNMQRSSVSDVYALIEGDLETIVDQQLLPAKQPDALLGRADMNAAKALLAKVYATHYAVGDEKYQQALNLCKDVLGSETVGNPQTAADLVPYASVFDINNEMNKEIIFAVRYLSGNIGLGSPFGNLFAPINNGANVIVGTANWFNSPSDNLINAYIMEGDETRRNVNIAQKYYNATTGQWVEATYCCKYTNPVTTNFDGESDWPIIRVGDIALLYAELLNETAGPSTEALKYVNMIRERAGIAPYALEQVGNKYDFRMAVRNERRLELAFENQRWFDLKRWDVVTETINEYLSSESFYAGYTYRVNPISNWQTYLPIPVSVTNINPDVAQNAGY</sequence>
<evidence type="ECO:0000256" key="4">
    <source>
        <dbReference type="ARBA" id="ARBA00023136"/>
    </source>
</evidence>
<comment type="caution">
    <text evidence="9">The sequence shown here is derived from an EMBL/GenBank/DDBJ whole genome shotgun (WGS) entry which is preliminary data.</text>
</comment>
<dbReference type="InterPro" id="IPR011990">
    <property type="entry name" value="TPR-like_helical_dom_sf"/>
</dbReference>
<dbReference type="GO" id="GO:0009279">
    <property type="term" value="C:cell outer membrane"/>
    <property type="evidence" value="ECO:0007669"/>
    <property type="project" value="UniProtKB-SubCell"/>
</dbReference>
<keyword evidence="3" id="KW-0732">Signal</keyword>
<evidence type="ECO:0000259" key="7">
    <source>
        <dbReference type="Pfam" id="PF14322"/>
    </source>
</evidence>
<feature type="domain" description="RagB/SusD" evidence="6">
    <location>
        <begin position="311"/>
        <end position="502"/>
    </location>
</feature>
<accession>A0AA92U3D2</accession>
<dbReference type="RefSeq" id="WP_117727517.1">
    <property type="nucleotide sequence ID" value="NZ_CP042464.1"/>
</dbReference>
<gene>
    <name evidence="9" type="ORF">DWV60_14550</name>
    <name evidence="8" type="ORF">DXB80_04580</name>
</gene>
<evidence type="ECO:0000256" key="1">
    <source>
        <dbReference type="ARBA" id="ARBA00004442"/>
    </source>
</evidence>
<keyword evidence="4" id="KW-0472">Membrane</keyword>
<dbReference type="Gene3D" id="1.25.40.390">
    <property type="match status" value="1"/>
</dbReference>
<evidence type="ECO:0000313" key="10">
    <source>
        <dbReference type="Proteomes" id="UP000261245"/>
    </source>
</evidence>
<organism evidence="9 11">
    <name type="scientific">Segatella copri</name>
    <dbReference type="NCBI Taxonomy" id="165179"/>
    <lineage>
        <taxon>Bacteria</taxon>
        <taxon>Pseudomonadati</taxon>
        <taxon>Bacteroidota</taxon>
        <taxon>Bacteroidia</taxon>
        <taxon>Bacteroidales</taxon>
        <taxon>Prevotellaceae</taxon>
        <taxon>Segatella</taxon>
    </lineage>
</organism>
<reference evidence="10 11" key="1">
    <citation type="submission" date="2018-08" db="EMBL/GenBank/DDBJ databases">
        <title>A genome reference for cultivated species of the human gut microbiota.</title>
        <authorList>
            <person name="Zou Y."/>
            <person name="Xue W."/>
            <person name="Luo G."/>
        </authorList>
    </citation>
    <scope>NUCLEOTIDE SEQUENCE [LARGE SCALE GENOMIC DNA]</scope>
    <source>
        <strain evidence="9 11">AF11-14</strain>
        <strain evidence="8 10">OM06-11</strain>
    </source>
</reference>
<evidence type="ECO:0000313" key="9">
    <source>
        <dbReference type="EMBL" id="RGW64410.1"/>
    </source>
</evidence>
<name>A0AA92U3D2_9BACT</name>
<dbReference type="Pfam" id="PF07980">
    <property type="entry name" value="SusD_RagB"/>
    <property type="match status" value="1"/>
</dbReference>
<dbReference type="AlphaFoldDB" id="A0AA92U3D2"/>
<evidence type="ECO:0000256" key="5">
    <source>
        <dbReference type="ARBA" id="ARBA00023237"/>
    </source>
</evidence>
<evidence type="ECO:0000259" key="6">
    <source>
        <dbReference type="Pfam" id="PF07980"/>
    </source>
</evidence>
<comment type="similarity">
    <text evidence="2">Belongs to the SusD family.</text>
</comment>
<evidence type="ECO:0000313" key="11">
    <source>
        <dbReference type="Proteomes" id="UP000286077"/>
    </source>
</evidence>
<evidence type="ECO:0000256" key="3">
    <source>
        <dbReference type="ARBA" id="ARBA00022729"/>
    </source>
</evidence>
<dbReference type="Proteomes" id="UP000286077">
    <property type="component" value="Unassembled WGS sequence"/>
</dbReference>
<keyword evidence="5" id="KW-0998">Cell outer membrane</keyword>
<dbReference type="EMBL" id="QSAQ01000047">
    <property type="protein sequence ID" value="RGW64410.1"/>
    <property type="molecule type" value="Genomic_DNA"/>
</dbReference>
<dbReference type="InterPro" id="IPR033985">
    <property type="entry name" value="SusD-like_N"/>
</dbReference>
<proteinExistence type="inferred from homology"/>
<dbReference type="InterPro" id="IPR012944">
    <property type="entry name" value="SusD_RagB_dom"/>
</dbReference>
<evidence type="ECO:0000313" key="8">
    <source>
        <dbReference type="EMBL" id="RGN11240.1"/>
    </source>
</evidence>